<protein>
    <submittedName>
        <fullName evidence="7">NAD(P)H-hydrate dehydratase</fullName>
    </submittedName>
</protein>
<dbReference type="Gene3D" id="3.40.1190.20">
    <property type="match status" value="1"/>
</dbReference>
<dbReference type="GO" id="GO:0005524">
    <property type="term" value="F:ATP binding"/>
    <property type="evidence" value="ECO:0007669"/>
    <property type="project" value="UniProtKB-KW"/>
</dbReference>
<keyword evidence="1" id="KW-0547">Nucleotide-binding</keyword>
<dbReference type="GO" id="GO:0052856">
    <property type="term" value="F:NAD(P)HX epimerase activity"/>
    <property type="evidence" value="ECO:0007669"/>
    <property type="project" value="TreeGrafter"/>
</dbReference>
<dbReference type="Pfam" id="PF01256">
    <property type="entry name" value="Carb_kinase"/>
    <property type="match status" value="1"/>
</dbReference>
<dbReference type="SUPFAM" id="SSF53613">
    <property type="entry name" value="Ribokinase-like"/>
    <property type="match status" value="1"/>
</dbReference>
<dbReference type="CDD" id="cd01171">
    <property type="entry name" value="YXKO-related"/>
    <property type="match status" value="1"/>
</dbReference>
<dbReference type="InterPro" id="IPR000631">
    <property type="entry name" value="CARKD"/>
</dbReference>
<dbReference type="PANTHER" id="PTHR12592">
    <property type="entry name" value="ATP-DEPENDENT (S)-NAD(P)H-HYDRATE DEHYDRATASE FAMILY MEMBER"/>
    <property type="match status" value="1"/>
</dbReference>
<evidence type="ECO:0000256" key="2">
    <source>
        <dbReference type="ARBA" id="ARBA00022840"/>
    </source>
</evidence>
<dbReference type="GO" id="GO:0052855">
    <property type="term" value="F:ADP-dependent NAD(P)H-hydrate dehydratase activity"/>
    <property type="evidence" value="ECO:0007669"/>
    <property type="project" value="TreeGrafter"/>
</dbReference>
<evidence type="ECO:0000256" key="1">
    <source>
        <dbReference type="ARBA" id="ARBA00022741"/>
    </source>
</evidence>
<keyword evidence="2" id="KW-0067">ATP-binding</keyword>
<evidence type="ECO:0000256" key="4">
    <source>
        <dbReference type="ARBA" id="ARBA00023027"/>
    </source>
</evidence>
<dbReference type="Proteomes" id="UP000824267">
    <property type="component" value="Unassembled WGS sequence"/>
</dbReference>
<gene>
    <name evidence="7" type="ORF">IAC47_04680</name>
</gene>
<dbReference type="GO" id="GO:0110051">
    <property type="term" value="P:metabolite repair"/>
    <property type="evidence" value="ECO:0007669"/>
    <property type="project" value="TreeGrafter"/>
</dbReference>
<comment type="caution">
    <text evidence="7">The sequence shown here is derived from an EMBL/GenBank/DDBJ whole genome shotgun (WGS) entry which is preliminary data.</text>
</comment>
<dbReference type="AlphaFoldDB" id="A0A9D1UH11"/>
<reference evidence="7" key="1">
    <citation type="journal article" date="2021" name="PeerJ">
        <title>Extensive microbial diversity within the chicken gut microbiome revealed by metagenomics and culture.</title>
        <authorList>
            <person name="Gilroy R."/>
            <person name="Ravi A."/>
            <person name="Getino M."/>
            <person name="Pursley I."/>
            <person name="Horton D.L."/>
            <person name="Alikhan N.F."/>
            <person name="Baker D."/>
            <person name="Gharbi K."/>
            <person name="Hall N."/>
            <person name="Watson M."/>
            <person name="Adriaenssens E.M."/>
            <person name="Foster-Nyarko E."/>
            <person name="Jarju S."/>
            <person name="Secka A."/>
            <person name="Antonio M."/>
            <person name="Oren A."/>
            <person name="Chaudhuri R.R."/>
            <person name="La Ragione R."/>
            <person name="Hildebrand F."/>
            <person name="Pallen M.J."/>
        </authorList>
    </citation>
    <scope>NUCLEOTIDE SEQUENCE</scope>
    <source>
        <strain evidence="7">Gambia16-930</strain>
    </source>
</reference>
<organism evidence="7 8">
    <name type="scientific">Candidatus Onthomorpha intestinigallinarum</name>
    <dbReference type="NCBI Taxonomy" id="2840880"/>
    <lineage>
        <taxon>Bacteria</taxon>
        <taxon>Pseudomonadati</taxon>
        <taxon>Bacteroidota</taxon>
        <taxon>Bacteroidia</taxon>
        <taxon>Bacteroidales</taxon>
        <taxon>Candidatus Onthomorpha</taxon>
    </lineage>
</organism>
<sequence>VLSVHVPRLCTGIIQTLVPEAVVSEDENDEFFSDAKDVSRYDAVGVGPGLRCNECTSAGLESLLQGSQKPLAIDADAINILSERKSLLYLLPKGSVLTPHKRELERLVGGCSGDDAVIAGAGELAAKYGIYIIAKGPHTRILTPEGCNYVNLAANAGMAKGGSGDVLSGVLLALLAQAYTSRDAALISVFVHSLAGRMAARDKGIIGMNASDIIDRLPEAWMSLMLKK</sequence>
<keyword evidence="3" id="KW-0521">NADP</keyword>
<evidence type="ECO:0000313" key="8">
    <source>
        <dbReference type="Proteomes" id="UP000824267"/>
    </source>
</evidence>
<keyword evidence="4" id="KW-0520">NAD</keyword>
<proteinExistence type="predicted"/>
<dbReference type="PROSITE" id="PS01050">
    <property type="entry name" value="YJEF_C_2"/>
    <property type="match status" value="1"/>
</dbReference>
<dbReference type="NCBIfam" id="TIGR00196">
    <property type="entry name" value="yjeF_cterm"/>
    <property type="match status" value="1"/>
</dbReference>
<evidence type="ECO:0000256" key="5">
    <source>
        <dbReference type="ARBA" id="ARBA00023239"/>
    </source>
</evidence>
<dbReference type="EMBL" id="DXGG01000150">
    <property type="protein sequence ID" value="HIW87554.1"/>
    <property type="molecule type" value="Genomic_DNA"/>
</dbReference>
<dbReference type="InterPro" id="IPR017953">
    <property type="entry name" value="Carbohydrate_kinase_pred_CS"/>
</dbReference>
<feature type="non-terminal residue" evidence="7">
    <location>
        <position position="1"/>
    </location>
</feature>
<name>A0A9D1UH11_9BACT</name>
<dbReference type="PROSITE" id="PS51383">
    <property type="entry name" value="YJEF_C_3"/>
    <property type="match status" value="1"/>
</dbReference>
<accession>A0A9D1UH11</accession>
<dbReference type="PANTHER" id="PTHR12592:SF0">
    <property type="entry name" value="ATP-DEPENDENT (S)-NAD(P)H-HYDRATE DEHYDRATASE"/>
    <property type="match status" value="1"/>
</dbReference>
<dbReference type="InterPro" id="IPR029056">
    <property type="entry name" value="Ribokinase-like"/>
</dbReference>
<reference evidence="7" key="2">
    <citation type="submission" date="2021-04" db="EMBL/GenBank/DDBJ databases">
        <authorList>
            <person name="Gilroy R."/>
        </authorList>
    </citation>
    <scope>NUCLEOTIDE SEQUENCE</scope>
    <source>
        <strain evidence="7">Gambia16-930</strain>
    </source>
</reference>
<evidence type="ECO:0000256" key="3">
    <source>
        <dbReference type="ARBA" id="ARBA00022857"/>
    </source>
</evidence>
<evidence type="ECO:0000313" key="7">
    <source>
        <dbReference type="EMBL" id="HIW87554.1"/>
    </source>
</evidence>
<feature type="domain" description="YjeF C-terminal" evidence="6">
    <location>
        <begin position="1"/>
        <end position="224"/>
    </location>
</feature>
<keyword evidence="5" id="KW-0456">Lyase</keyword>
<evidence type="ECO:0000259" key="6">
    <source>
        <dbReference type="PROSITE" id="PS51383"/>
    </source>
</evidence>